<organism evidence="3 4">
    <name type="scientific">Cuscuta australis</name>
    <dbReference type="NCBI Taxonomy" id="267555"/>
    <lineage>
        <taxon>Eukaryota</taxon>
        <taxon>Viridiplantae</taxon>
        <taxon>Streptophyta</taxon>
        <taxon>Embryophyta</taxon>
        <taxon>Tracheophyta</taxon>
        <taxon>Spermatophyta</taxon>
        <taxon>Magnoliopsida</taxon>
        <taxon>eudicotyledons</taxon>
        <taxon>Gunneridae</taxon>
        <taxon>Pentapetalae</taxon>
        <taxon>asterids</taxon>
        <taxon>lamiids</taxon>
        <taxon>Solanales</taxon>
        <taxon>Convolvulaceae</taxon>
        <taxon>Cuscuteae</taxon>
        <taxon>Cuscuta</taxon>
        <taxon>Cuscuta subgen. Grammica</taxon>
        <taxon>Cuscuta sect. Cleistogrammica</taxon>
    </lineage>
</organism>
<reference evidence="3 4" key="1">
    <citation type="submission" date="2018-06" db="EMBL/GenBank/DDBJ databases">
        <title>The Genome of Cuscuta australis (Dodder) Provides Insight into the Evolution of Plant Parasitism.</title>
        <authorList>
            <person name="Liu H."/>
        </authorList>
    </citation>
    <scope>NUCLEOTIDE SEQUENCE [LARGE SCALE GENOMIC DNA]</scope>
    <source>
        <strain evidence="4">cv. Yunnan</strain>
        <tissue evidence="3">Vines</tissue>
    </source>
</reference>
<evidence type="ECO:0000256" key="1">
    <source>
        <dbReference type="SAM" id="MobiDB-lite"/>
    </source>
</evidence>
<feature type="region of interest" description="Disordered" evidence="1">
    <location>
        <begin position="283"/>
        <end position="309"/>
    </location>
</feature>
<dbReference type="AlphaFoldDB" id="A0A328DZ46"/>
<dbReference type="CDD" id="cd03062">
    <property type="entry name" value="TRX_Fd_Sucrase"/>
    <property type="match status" value="1"/>
</dbReference>
<proteinExistence type="predicted"/>
<evidence type="ECO:0000313" key="4">
    <source>
        <dbReference type="Proteomes" id="UP000249390"/>
    </source>
</evidence>
<dbReference type="Proteomes" id="UP000249390">
    <property type="component" value="Unassembled WGS sequence"/>
</dbReference>
<evidence type="ECO:0000256" key="2">
    <source>
        <dbReference type="SAM" id="Phobius"/>
    </source>
</evidence>
<dbReference type="InterPro" id="IPR036249">
    <property type="entry name" value="Thioredoxin-like_sf"/>
</dbReference>
<feature type="transmembrane region" description="Helical" evidence="2">
    <location>
        <begin position="367"/>
        <end position="386"/>
    </location>
</feature>
<keyword evidence="2" id="KW-0472">Membrane</keyword>
<comment type="caution">
    <text evidence="3">The sequence shown here is derived from an EMBL/GenBank/DDBJ whole genome shotgun (WGS) entry which is preliminary data.</text>
</comment>
<gene>
    <name evidence="3" type="ORF">DM860_005370</name>
</gene>
<keyword evidence="2" id="KW-1133">Transmembrane helix</keyword>
<evidence type="ECO:0000313" key="3">
    <source>
        <dbReference type="EMBL" id="RAL51014.1"/>
    </source>
</evidence>
<accession>A0A328DZ46</accession>
<protein>
    <recommendedName>
        <fullName evidence="5">Altered inheritance of mitochondria protein 32</fullName>
    </recommendedName>
</protein>
<dbReference type="Gene3D" id="3.40.30.10">
    <property type="entry name" value="Glutaredoxin"/>
    <property type="match status" value="1"/>
</dbReference>
<evidence type="ECO:0008006" key="5">
    <source>
        <dbReference type="Google" id="ProtNLM"/>
    </source>
</evidence>
<dbReference type="InterPro" id="IPR009737">
    <property type="entry name" value="Aim32/Apd1-like"/>
</dbReference>
<dbReference type="Pfam" id="PF06999">
    <property type="entry name" value="Suc_Fer-like"/>
    <property type="match status" value="1"/>
</dbReference>
<dbReference type="PANTHER" id="PTHR31902:SF10">
    <property type="entry name" value="SUCRASE_FERREDOXIN-LIKE FAMILY PROTEIN"/>
    <property type="match status" value="1"/>
</dbReference>
<dbReference type="PANTHER" id="PTHR31902">
    <property type="entry name" value="ACTIN PATCHES DISTAL PROTEIN 1"/>
    <property type="match status" value="1"/>
</dbReference>
<keyword evidence="2" id="KW-0812">Transmembrane</keyword>
<dbReference type="FunFam" id="3.40.30.10:FF:000213">
    <property type="entry name" value="APD1p protein"/>
    <property type="match status" value="1"/>
</dbReference>
<keyword evidence="4" id="KW-1185">Reference proteome</keyword>
<sequence length="390" mass="43113">MGLNEPWNGKKASLQKSLFLLNPWVNSHSPQTLPSNMAGDSEHITGAAPVSDEVKFGFQRSEMYKSNLAGTVEPPYDRHLFLAYQSHETWPSRVEDSESDLLPKLLSSAIKARRDDIRYKTRLTICEVGDGMDISEGDVLIFPEMVKYRGLKESEVDGFVEDVLVMGKPWASGLQESLHGAYVFVCAHSKRDMRCGVCGPVLIEKFKEEIEVKGLNEQVSVAACSHIGGHKYAGNVIIFSEVEGKVAGHWYGYVTPNDVCALLDQHIGEGIIIEPLWRGQMGAHAQNGDKTDEQTVPSESNLNNTANNPQEIQNEESNESFMTCCQGANGISCCRDPRVEETGEKKGQITEISVLNLLGRWDRQDTLKAVGIISSVAVVALAYGFYKRSR</sequence>
<feature type="compositionally biased region" description="Polar residues" evidence="1">
    <location>
        <begin position="294"/>
        <end position="309"/>
    </location>
</feature>
<dbReference type="SUPFAM" id="SSF52833">
    <property type="entry name" value="Thioredoxin-like"/>
    <property type="match status" value="1"/>
</dbReference>
<name>A0A328DZ46_9ASTE</name>
<dbReference type="EMBL" id="NQVE01000054">
    <property type="protein sequence ID" value="RAL51014.1"/>
    <property type="molecule type" value="Genomic_DNA"/>
</dbReference>